<evidence type="ECO:0000313" key="2">
    <source>
        <dbReference type="EMBL" id="CAL4065854.1"/>
    </source>
</evidence>
<sequence length="254" mass="28397">MFICPFTVAVMFVLSASASGTILPYESFPRANNAAQAAPLFSELHHPFAIESVLRHPYMQKHNHSSLVNHVEPLYHNTTLTRVARSLKRKTRSIDLVEKLLEAAIGLEVKWLAPLAHLPEHGEFAAGFVFENEWDIFTMTEETGRSWKGQFSPILTNIEKMVTMMGVEGRSCVLRAICELSAKPWLQPGGLTGEMMNVFLRYLTSSEPSMSNEIDGGLDEYVMAGLYGREGTKCYAQYKECPISLLNLATYPSC</sequence>
<dbReference type="EMBL" id="CAXKWB010001928">
    <property type="protein sequence ID" value="CAL4065854.1"/>
    <property type="molecule type" value="Genomic_DNA"/>
</dbReference>
<evidence type="ECO:0000313" key="3">
    <source>
        <dbReference type="Proteomes" id="UP001497623"/>
    </source>
</evidence>
<dbReference type="Proteomes" id="UP001497623">
    <property type="component" value="Unassembled WGS sequence"/>
</dbReference>
<dbReference type="SMART" id="SM00718">
    <property type="entry name" value="DM4_12"/>
    <property type="match status" value="1"/>
</dbReference>
<name>A0AAV2PW99_MEGNR</name>
<protein>
    <submittedName>
        <fullName evidence="2">Uncharacterized protein</fullName>
    </submittedName>
</protein>
<dbReference type="InterPro" id="IPR006631">
    <property type="entry name" value="DM4_12"/>
</dbReference>
<comment type="caution">
    <text evidence="2">The sequence shown here is derived from an EMBL/GenBank/DDBJ whole genome shotgun (WGS) entry which is preliminary data.</text>
</comment>
<evidence type="ECO:0000256" key="1">
    <source>
        <dbReference type="SAM" id="SignalP"/>
    </source>
</evidence>
<keyword evidence="3" id="KW-1185">Reference proteome</keyword>
<accession>A0AAV2PW99</accession>
<dbReference type="Pfam" id="PF07841">
    <property type="entry name" value="DM4_12"/>
    <property type="match status" value="1"/>
</dbReference>
<gene>
    <name evidence="2" type="ORF">MNOR_LOCUS5107</name>
</gene>
<feature type="chain" id="PRO_5043618114" evidence="1">
    <location>
        <begin position="19"/>
        <end position="254"/>
    </location>
</feature>
<keyword evidence="1" id="KW-0732">Signal</keyword>
<dbReference type="PANTHER" id="PTHR21398">
    <property type="entry name" value="AGAP007094-PA"/>
    <property type="match status" value="1"/>
</dbReference>
<reference evidence="2 3" key="1">
    <citation type="submission" date="2024-05" db="EMBL/GenBank/DDBJ databases">
        <authorList>
            <person name="Wallberg A."/>
        </authorList>
    </citation>
    <scope>NUCLEOTIDE SEQUENCE [LARGE SCALE GENOMIC DNA]</scope>
</reference>
<proteinExistence type="predicted"/>
<dbReference type="AlphaFoldDB" id="A0AAV2PW99"/>
<dbReference type="PANTHER" id="PTHR21398:SF6">
    <property type="entry name" value="AGAP007094-PA"/>
    <property type="match status" value="1"/>
</dbReference>
<organism evidence="2 3">
    <name type="scientific">Meganyctiphanes norvegica</name>
    <name type="common">Northern krill</name>
    <name type="synonym">Thysanopoda norvegica</name>
    <dbReference type="NCBI Taxonomy" id="48144"/>
    <lineage>
        <taxon>Eukaryota</taxon>
        <taxon>Metazoa</taxon>
        <taxon>Ecdysozoa</taxon>
        <taxon>Arthropoda</taxon>
        <taxon>Crustacea</taxon>
        <taxon>Multicrustacea</taxon>
        <taxon>Malacostraca</taxon>
        <taxon>Eumalacostraca</taxon>
        <taxon>Eucarida</taxon>
        <taxon>Euphausiacea</taxon>
        <taxon>Euphausiidae</taxon>
        <taxon>Meganyctiphanes</taxon>
    </lineage>
</organism>
<feature type="signal peptide" evidence="1">
    <location>
        <begin position="1"/>
        <end position="18"/>
    </location>
</feature>